<dbReference type="EMBL" id="JACCJC010000007">
    <property type="protein sequence ID" value="KAF6239003.1"/>
    <property type="molecule type" value="Genomic_DNA"/>
</dbReference>
<evidence type="ECO:0000313" key="1">
    <source>
        <dbReference type="EMBL" id="KAF6239003.1"/>
    </source>
</evidence>
<proteinExistence type="predicted"/>
<dbReference type="AlphaFoldDB" id="A0A8H6G256"/>
<comment type="caution">
    <text evidence="1">The sequence shown here is derived from an EMBL/GenBank/DDBJ whole genome shotgun (WGS) entry which is preliminary data.</text>
</comment>
<dbReference type="RefSeq" id="XP_037168299.1">
    <property type="nucleotide sequence ID" value="XM_037304806.1"/>
</dbReference>
<accession>A0A8H6G256</accession>
<evidence type="ECO:0000313" key="2">
    <source>
        <dbReference type="Proteomes" id="UP000578531"/>
    </source>
</evidence>
<gene>
    <name evidence="1" type="ORF">HO173_002875</name>
</gene>
<name>A0A8H6G256_9LECA</name>
<sequence>MSQSYSDVKQQSIDVLPRDVTIRIWDTQTQSCVCVCVVEDAVDQASQVKRMDVEGLSAMQD</sequence>
<dbReference type="GeneID" id="59284546"/>
<keyword evidence="2" id="KW-1185">Reference proteome</keyword>
<protein>
    <submittedName>
        <fullName evidence="1">Uncharacterized protein</fullName>
    </submittedName>
</protein>
<dbReference type="Proteomes" id="UP000578531">
    <property type="component" value="Unassembled WGS sequence"/>
</dbReference>
<organism evidence="1 2">
    <name type="scientific">Letharia columbiana</name>
    <dbReference type="NCBI Taxonomy" id="112416"/>
    <lineage>
        <taxon>Eukaryota</taxon>
        <taxon>Fungi</taxon>
        <taxon>Dikarya</taxon>
        <taxon>Ascomycota</taxon>
        <taxon>Pezizomycotina</taxon>
        <taxon>Lecanoromycetes</taxon>
        <taxon>OSLEUM clade</taxon>
        <taxon>Lecanoromycetidae</taxon>
        <taxon>Lecanorales</taxon>
        <taxon>Lecanorineae</taxon>
        <taxon>Parmeliaceae</taxon>
        <taxon>Letharia</taxon>
    </lineage>
</organism>
<reference evidence="1 2" key="1">
    <citation type="journal article" date="2020" name="Genomics">
        <title>Complete, high-quality genomes from long-read metagenomic sequencing of two wolf lichen thalli reveals enigmatic genome architecture.</title>
        <authorList>
            <person name="McKenzie S.K."/>
            <person name="Walston R.F."/>
            <person name="Allen J.L."/>
        </authorList>
    </citation>
    <scope>NUCLEOTIDE SEQUENCE [LARGE SCALE GENOMIC DNA]</scope>
    <source>
        <strain evidence="1">WasteWater2</strain>
    </source>
</reference>